<feature type="compositionally biased region" description="Pro residues" evidence="1">
    <location>
        <begin position="187"/>
        <end position="204"/>
    </location>
</feature>
<feature type="transmembrane region" description="Helical" evidence="2">
    <location>
        <begin position="230"/>
        <end position="248"/>
    </location>
</feature>
<keyword evidence="2" id="KW-0812">Transmembrane</keyword>
<evidence type="ECO:0000256" key="1">
    <source>
        <dbReference type="SAM" id="MobiDB-lite"/>
    </source>
</evidence>
<feature type="compositionally biased region" description="Low complexity" evidence="1">
    <location>
        <begin position="173"/>
        <end position="186"/>
    </location>
</feature>
<evidence type="ECO:0000256" key="2">
    <source>
        <dbReference type="SAM" id="Phobius"/>
    </source>
</evidence>
<dbReference type="OrthoDB" id="3784821at2759"/>
<dbReference type="AlphaFoldDB" id="A0A6A6ZSK8"/>
<feature type="compositionally biased region" description="Low complexity" evidence="1">
    <location>
        <begin position="87"/>
        <end position="101"/>
    </location>
</feature>
<dbReference type="Proteomes" id="UP000799424">
    <property type="component" value="Unassembled WGS sequence"/>
</dbReference>
<feature type="compositionally biased region" description="Polar residues" evidence="1">
    <location>
        <begin position="128"/>
        <end position="145"/>
    </location>
</feature>
<accession>A0A6A6ZSK8</accession>
<evidence type="ECO:0000313" key="3">
    <source>
        <dbReference type="EMBL" id="KAF2823599.1"/>
    </source>
</evidence>
<sequence>MSTTTVTQPPAAKKRGRPKKVVPGDAGVIAAEQGKSAATKTAGKAAAVMDKAKTVPARTTKSSSVAKKDAPKPAATTRPAPPPTPETSPLSNKAQATATKPAQKDSAAQITSPILDKVRARGTLHIPTPSTKLPTPPNQTNSPRPTTKPPKATNPHPSSPAHQPSKQRNTTIPLPRAPLRAPSPTAYAPPTPASGAPRTPPPQRPRTTRNIEPTPDLRLPAKYKPVARRLTAIMVGIPFIIVGGWELYGRWRKEVGRKFGEREVEGKGL</sequence>
<name>A0A6A6ZSK8_9PLEO</name>
<gene>
    <name evidence="3" type="ORF">CC86DRAFT_469369</name>
</gene>
<protein>
    <submittedName>
        <fullName evidence="3">Uncharacterized protein</fullName>
    </submittedName>
</protein>
<keyword evidence="2" id="KW-0472">Membrane</keyword>
<feature type="compositionally biased region" description="Low complexity" evidence="1">
    <location>
        <begin position="34"/>
        <end position="47"/>
    </location>
</feature>
<feature type="region of interest" description="Disordered" evidence="1">
    <location>
        <begin position="1"/>
        <end position="217"/>
    </location>
</feature>
<keyword evidence="2" id="KW-1133">Transmembrane helix</keyword>
<evidence type="ECO:0000313" key="4">
    <source>
        <dbReference type="Proteomes" id="UP000799424"/>
    </source>
</evidence>
<dbReference type="EMBL" id="MU006232">
    <property type="protein sequence ID" value="KAF2823599.1"/>
    <property type="molecule type" value="Genomic_DNA"/>
</dbReference>
<keyword evidence="4" id="KW-1185">Reference proteome</keyword>
<feature type="compositionally biased region" description="Polar residues" evidence="1">
    <location>
        <begin position="160"/>
        <end position="172"/>
    </location>
</feature>
<reference evidence="3" key="1">
    <citation type="journal article" date="2020" name="Stud. Mycol.">
        <title>101 Dothideomycetes genomes: a test case for predicting lifestyles and emergence of pathogens.</title>
        <authorList>
            <person name="Haridas S."/>
            <person name="Albert R."/>
            <person name="Binder M."/>
            <person name="Bloem J."/>
            <person name="Labutti K."/>
            <person name="Salamov A."/>
            <person name="Andreopoulos B."/>
            <person name="Baker S."/>
            <person name="Barry K."/>
            <person name="Bills G."/>
            <person name="Bluhm B."/>
            <person name="Cannon C."/>
            <person name="Castanera R."/>
            <person name="Culley D."/>
            <person name="Daum C."/>
            <person name="Ezra D."/>
            <person name="Gonzalez J."/>
            <person name="Henrissat B."/>
            <person name="Kuo A."/>
            <person name="Liang C."/>
            <person name="Lipzen A."/>
            <person name="Lutzoni F."/>
            <person name="Magnuson J."/>
            <person name="Mondo S."/>
            <person name="Nolan M."/>
            <person name="Ohm R."/>
            <person name="Pangilinan J."/>
            <person name="Park H.-J."/>
            <person name="Ramirez L."/>
            <person name="Alfaro M."/>
            <person name="Sun H."/>
            <person name="Tritt A."/>
            <person name="Yoshinaga Y."/>
            <person name="Zwiers L.-H."/>
            <person name="Turgeon B."/>
            <person name="Goodwin S."/>
            <person name="Spatafora J."/>
            <person name="Crous P."/>
            <person name="Grigoriev I."/>
        </authorList>
    </citation>
    <scope>NUCLEOTIDE SEQUENCE</scope>
    <source>
        <strain evidence="3">CBS 113818</strain>
    </source>
</reference>
<proteinExistence type="predicted"/>
<organism evidence="3 4">
    <name type="scientific">Ophiobolus disseminans</name>
    <dbReference type="NCBI Taxonomy" id="1469910"/>
    <lineage>
        <taxon>Eukaryota</taxon>
        <taxon>Fungi</taxon>
        <taxon>Dikarya</taxon>
        <taxon>Ascomycota</taxon>
        <taxon>Pezizomycotina</taxon>
        <taxon>Dothideomycetes</taxon>
        <taxon>Pleosporomycetidae</taxon>
        <taxon>Pleosporales</taxon>
        <taxon>Pleosporineae</taxon>
        <taxon>Phaeosphaeriaceae</taxon>
        <taxon>Ophiobolus</taxon>
    </lineage>
</organism>